<sequence length="542" mass="62071">MSKSASKSKSKGSLGTLAKELQKKVDDLQLELNNLKTEHDELKTRYKTLCKKIVDNTDMSDYSYMDAQIEPDKIELNDLLHMVQKQALLASQITAGENIESHVESLELRITELTNENSSFFKNKLKLQERLEFIMQERDVWKRNAETLKKMYAKLVKEKEFNSHVKTSPSANKCTIGTYRANIDSNNLTERIYSAPVPKEYFDTVRNINITNLQLDKIDQTISNQLSQLNSQSTPTLESDSNRYFFANNYSPIPNQNLTDSYLNFASLDTKYKSESRMSDHSVPTERVSSPDSAFHAYSDRQINTTSTNKKNVSFNKDIDVRIFRKNSKNLTKIVDSFMLPLPQNQSFENSNQQFLNGQQEQINIEKNNVVEENISLIKKALDENNNTNKNRIINRAQTVAKSDVNSFFSIAQKSPSTSASVFSSSDTRLTNRGSVCSNRKLPGETSVRELEPTLKLIIIKELSVEKLDGKDWRTFALRVGITENEVKDWISLKLQYPMARVLSFWSSKPDATVRLLHRHLNAPCFNYGALAKRIENFYDVI</sequence>
<dbReference type="EMBL" id="CAJNOC010000277">
    <property type="protein sequence ID" value="CAF0737625.1"/>
    <property type="molecule type" value="Genomic_DNA"/>
</dbReference>
<dbReference type="PROSITE" id="PS50017">
    <property type="entry name" value="DEATH_DOMAIN"/>
    <property type="match status" value="1"/>
</dbReference>
<dbReference type="OrthoDB" id="6285815at2759"/>
<dbReference type="InterPro" id="IPR011029">
    <property type="entry name" value="DEATH-like_dom_sf"/>
</dbReference>
<keyword evidence="4" id="KW-1185">Reference proteome</keyword>
<protein>
    <recommendedName>
        <fullName evidence="2">Death domain-containing protein</fullName>
    </recommendedName>
</protein>
<evidence type="ECO:0000256" key="1">
    <source>
        <dbReference type="SAM" id="Coils"/>
    </source>
</evidence>
<feature type="domain" description="Death" evidence="2">
    <location>
        <begin position="470"/>
        <end position="522"/>
    </location>
</feature>
<evidence type="ECO:0000313" key="3">
    <source>
        <dbReference type="EMBL" id="CAF0737625.1"/>
    </source>
</evidence>
<gene>
    <name evidence="3" type="ORF">OXX778_LOCUS3213</name>
</gene>
<keyword evidence="1" id="KW-0175">Coiled coil</keyword>
<dbReference type="SUPFAM" id="SSF47986">
    <property type="entry name" value="DEATH domain"/>
    <property type="match status" value="1"/>
</dbReference>
<evidence type="ECO:0000313" key="4">
    <source>
        <dbReference type="Proteomes" id="UP000663879"/>
    </source>
</evidence>
<organism evidence="3 4">
    <name type="scientific">Brachionus calyciflorus</name>
    <dbReference type="NCBI Taxonomy" id="104777"/>
    <lineage>
        <taxon>Eukaryota</taxon>
        <taxon>Metazoa</taxon>
        <taxon>Spiralia</taxon>
        <taxon>Gnathifera</taxon>
        <taxon>Rotifera</taxon>
        <taxon>Eurotatoria</taxon>
        <taxon>Monogononta</taxon>
        <taxon>Pseudotrocha</taxon>
        <taxon>Ploima</taxon>
        <taxon>Brachionidae</taxon>
        <taxon>Brachionus</taxon>
    </lineage>
</organism>
<dbReference type="InterPro" id="IPR000488">
    <property type="entry name" value="Death_dom"/>
</dbReference>
<evidence type="ECO:0000259" key="2">
    <source>
        <dbReference type="PROSITE" id="PS50017"/>
    </source>
</evidence>
<dbReference type="GO" id="GO:0007165">
    <property type="term" value="P:signal transduction"/>
    <property type="evidence" value="ECO:0007669"/>
    <property type="project" value="InterPro"/>
</dbReference>
<feature type="coiled-coil region" evidence="1">
    <location>
        <begin position="18"/>
        <end position="52"/>
    </location>
</feature>
<dbReference type="Proteomes" id="UP000663879">
    <property type="component" value="Unassembled WGS sequence"/>
</dbReference>
<dbReference type="Gene3D" id="1.10.533.10">
    <property type="entry name" value="Death Domain, Fas"/>
    <property type="match status" value="1"/>
</dbReference>
<proteinExistence type="predicted"/>
<reference evidence="3" key="1">
    <citation type="submission" date="2021-02" db="EMBL/GenBank/DDBJ databases">
        <authorList>
            <person name="Nowell W R."/>
        </authorList>
    </citation>
    <scope>NUCLEOTIDE SEQUENCE</scope>
    <source>
        <strain evidence="3">Ploen Becks lab</strain>
    </source>
</reference>
<dbReference type="AlphaFoldDB" id="A0A813NJZ9"/>
<accession>A0A813NJZ9</accession>
<name>A0A813NJZ9_9BILA</name>
<comment type="caution">
    <text evidence="3">The sequence shown here is derived from an EMBL/GenBank/DDBJ whole genome shotgun (WGS) entry which is preliminary data.</text>
</comment>